<evidence type="ECO:0000313" key="3">
    <source>
        <dbReference type="Proteomes" id="UP000625711"/>
    </source>
</evidence>
<evidence type="ECO:0000256" key="1">
    <source>
        <dbReference type="SAM" id="MobiDB-lite"/>
    </source>
</evidence>
<comment type="caution">
    <text evidence="2">The sequence shown here is derived from an EMBL/GenBank/DDBJ whole genome shotgun (WGS) entry which is preliminary data.</text>
</comment>
<dbReference type="Proteomes" id="UP000625711">
    <property type="component" value="Unassembled WGS sequence"/>
</dbReference>
<dbReference type="EMBL" id="JAACXV010014296">
    <property type="protein sequence ID" value="KAF7268875.1"/>
    <property type="molecule type" value="Genomic_DNA"/>
</dbReference>
<name>A0A834M6V7_RHYFE</name>
<reference evidence="2" key="1">
    <citation type="submission" date="2020-08" db="EMBL/GenBank/DDBJ databases">
        <title>Genome sequencing and assembly of the red palm weevil Rhynchophorus ferrugineus.</title>
        <authorList>
            <person name="Dias G.B."/>
            <person name="Bergman C.M."/>
            <person name="Manee M."/>
        </authorList>
    </citation>
    <scope>NUCLEOTIDE SEQUENCE</scope>
    <source>
        <strain evidence="2">AA-2017</strain>
        <tissue evidence="2">Whole larva</tissue>
    </source>
</reference>
<organism evidence="2 3">
    <name type="scientific">Rhynchophorus ferrugineus</name>
    <name type="common">Red palm weevil</name>
    <name type="synonym">Curculio ferrugineus</name>
    <dbReference type="NCBI Taxonomy" id="354439"/>
    <lineage>
        <taxon>Eukaryota</taxon>
        <taxon>Metazoa</taxon>
        <taxon>Ecdysozoa</taxon>
        <taxon>Arthropoda</taxon>
        <taxon>Hexapoda</taxon>
        <taxon>Insecta</taxon>
        <taxon>Pterygota</taxon>
        <taxon>Neoptera</taxon>
        <taxon>Endopterygota</taxon>
        <taxon>Coleoptera</taxon>
        <taxon>Polyphaga</taxon>
        <taxon>Cucujiformia</taxon>
        <taxon>Curculionidae</taxon>
        <taxon>Dryophthorinae</taxon>
        <taxon>Rhynchophorus</taxon>
    </lineage>
</organism>
<feature type="region of interest" description="Disordered" evidence="1">
    <location>
        <begin position="1"/>
        <end position="100"/>
    </location>
</feature>
<gene>
    <name evidence="2" type="ORF">GWI33_018043</name>
</gene>
<dbReference type="OrthoDB" id="6765074at2759"/>
<sequence length="149" mass="16771">MGQQPSKDKLSRSSSERIDRRERIHGFGKRSGSAKKREPIQVTQVLTPNKLTTRNQQNLAENKKNAVSPSSSNEIKNKRNLFSPKEKIKQPTHIKGLGPIISDITSDKERHREKISLKFLIVSDRQIGIQTSSYLPRDLGSVGPENCQA</sequence>
<dbReference type="AlphaFoldDB" id="A0A834M6V7"/>
<evidence type="ECO:0000313" key="2">
    <source>
        <dbReference type="EMBL" id="KAF7268875.1"/>
    </source>
</evidence>
<accession>A0A834M6V7</accession>
<protein>
    <submittedName>
        <fullName evidence="2">Uncharacterized protein</fullName>
    </submittedName>
</protein>
<feature type="compositionally biased region" description="Basic and acidic residues" evidence="1">
    <location>
        <begin position="1"/>
        <end position="25"/>
    </location>
</feature>
<proteinExistence type="predicted"/>
<feature type="compositionally biased region" description="Polar residues" evidence="1">
    <location>
        <begin position="41"/>
        <end position="74"/>
    </location>
</feature>
<keyword evidence="3" id="KW-1185">Reference proteome</keyword>